<name>M2MBD4_BAUPA</name>
<feature type="compositionally biased region" description="Basic and acidic residues" evidence="1">
    <location>
        <begin position="30"/>
        <end position="39"/>
    </location>
</feature>
<organism evidence="2 3">
    <name type="scientific">Baudoinia panamericana (strain UAMH 10762)</name>
    <name type="common">Angels' share fungus</name>
    <name type="synonym">Baudoinia compniacensis (strain UAMH 10762)</name>
    <dbReference type="NCBI Taxonomy" id="717646"/>
    <lineage>
        <taxon>Eukaryota</taxon>
        <taxon>Fungi</taxon>
        <taxon>Dikarya</taxon>
        <taxon>Ascomycota</taxon>
        <taxon>Pezizomycotina</taxon>
        <taxon>Dothideomycetes</taxon>
        <taxon>Dothideomycetidae</taxon>
        <taxon>Mycosphaerellales</taxon>
        <taxon>Teratosphaeriaceae</taxon>
        <taxon>Baudoinia</taxon>
    </lineage>
</organism>
<sequence length="1427" mass="157325">MARKPLRVLDQEHHQDPAIEDPIAFEAEHDEVPAVKRPDLPSPPESLPSSTESLCHLPSLSQLSQTLRLAKYQRRRCSQLQLQLHRLQVTTAQTARLGVISRCIHRTLAECIRSEDKPSFVNLLNALHEAVETYSERPFASTSQEWMTSSEPVTGLQSPLEHLPEGTRTAVLELLTHLRHSGDFVADRLASLTHNELLRLVPDRAQSRWSDSVLGPATGPSYRASKLLGVTVNDLVDVLCAQRFANPLAALVHVVEGHSPDNLYEAKRKLDVWSTVCARLLAEQRPGIEQLIPAVLDIWANFDAWPGKQRLELWILEQLHRGSCLLDQPNKQSFRMRVQSRPQAPTDEDRSVEIFYSNAVHSLLDMLAEGESDSVIPDSVTSMCEMIWRKLASSPGHQRGFSRFVATRWLFNPFFCEAAHGMLLEHYVSEHARSRILREVVTRAQKAVLDVAYAWYDRLTNEQVLTDTTSRRLSSPVPPEMTRRVEAIFTRFEGRGCDSSLPAAEYARSSTPEPDVSVAVSSSDVISAIRALFPQRRPPSFCSAVNDASSSLQSSASSISGFSLFRSVDRLDQTPSTGFGDPNESESAHPPGVTQSSGFGVGVRSSPVAFVAEELLKEACTTLEGFQTINGRSHHDWTILAARAGALSLCVCPLTVPPLPEAAVKKAILTRQGSPHVNRLHPVLEELLLTYPTVATDGCTVPILTELETFGSIFSHLRTSMRDQERLAEQAGDFLGAHTWHERLESLESLGSCGHGHKCLAAMLSCTYELASLSVTADELAISSYEAWARLAKPVLERANTSLGAALHIANGLRDKMWYVADVRTSGPYDEVRSVAGALQVMGRPKRTSRSRMAPPLRHFSGTKASATSLHLKSEAQIVELLSALSGQGGPNKLSDEQARATALWLQRNNIENLCPGEERLHKLCMEVRKCVDRLTAPDIASVPANSIFARDHFSAARRDGGIATESTTAWSNTASKLSQLTLRTDLTHSIDAVSDTSHPLSGSSSREYMISHSPTLTHRSSAHFWSPAITESPSSATSIASFQKRTGSGILPGMRHNTRWTVNLDHLEHLRATLTSLLLSDVAQAVCGDGSETDLSFLAGLGRELADKHAILPAMPETPEQTSATKSKSKRSSHSGRFDFMNVFFKTMRSFALLSSPFVKLTILHQLDELLALYVRGHETAARLPKPVPIGAQLPTQLPTQQSRDATSSPADASVVGFRMLFSDSRLRPRTIFRDLQYIAALVSPSILETSPAGKAFCNAAVALTGLKQDIRRLMVETADVIIAYHSNNRGHGRSASTAQQQRDSATFSTPRRTSLAEDVTRYTMAHAATLLQITAKEGDLVAQRELATLYLTHPELMDHIIAPFARPRDVFKEELESKWRKNQDPNRCDPATMCVAHHWMSLSSKGGDALATEYLRQREEMEKLP</sequence>
<feature type="region of interest" description="Disordered" evidence="1">
    <location>
        <begin position="1116"/>
        <end position="1135"/>
    </location>
</feature>
<evidence type="ECO:0000313" key="2">
    <source>
        <dbReference type="EMBL" id="EMC93811.1"/>
    </source>
</evidence>
<dbReference type="STRING" id="717646.M2MBD4"/>
<dbReference type="HOGENOM" id="CLU_001347_0_0_1"/>
<dbReference type="RefSeq" id="XP_007678551.1">
    <property type="nucleotide sequence ID" value="XM_007680361.1"/>
</dbReference>
<protein>
    <submittedName>
        <fullName evidence="2">Uncharacterized protein</fullName>
    </submittedName>
</protein>
<dbReference type="Proteomes" id="UP000011761">
    <property type="component" value="Unassembled WGS sequence"/>
</dbReference>
<feature type="region of interest" description="Disordered" evidence="1">
    <location>
        <begin position="30"/>
        <end position="53"/>
    </location>
</feature>
<evidence type="ECO:0000313" key="3">
    <source>
        <dbReference type="Proteomes" id="UP000011761"/>
    </source>
</evidence>
<keyword evidence="3" id="KW-1185">Reference proteome</keyword>
<dbReference type="eggNOG" id="ENOG502QVDP">
    <property type="taxonomic scope" value="Eukaryota"/>
</dbReference>
<proteinExistence type="predicted"/>
<dbReference type="PANTHER" id="PTHR42064:SF1">
    <property type="entry name" value="YALI0F28677P"/>
    <property type="match status" value="1"/>
</dbReference>
<dbReference type="PANTHER" id="PTHR42064">
    <property type="entry name" value="YALI0F28677P"/>
    <property type="match status" value="1"/>
</dbReference>
<feature type="region of interest" description="Disordered" evidence="1">
    <location>
        <begin position="1291"/>
        <end position="1313"/>
    </location>
</feature>
<feature type="region of interest" description="Disordered" evidence="1">
    <location>
        <begin position="573"/>
        <end position="599"/>
    </location>
</feature>
<evidence type="ECO:0000256" key="1">
    <source>
        <dbReference type="SAM" id="MobiDB-lite"/>
    </source>
</evidence>
<reference evidence="2 3" key="1">
    <citation type="journal article" date="2012" name="PLoS Pathog.">
        <title>Diverse lifestyles and strategies of plant pathogenesis encoded in the genomes of eighteen Dothideomycetes fungi.</title>
        <authorList>
            <person name="Ohm R.A."/>
            <person name="Feau N."/>
            <person name="Henrissat B."/>
            <person name="Schoch C.L."/>
            <person name="Horwitz B.A."/>
            <person name="Barry K.W."/>
            <person name="Condon B.J."/>
            <person name="Copeland A.C."/>
            <person name="Dhillon B."/>
            <person name="Glaser F."/>
            <person name="Hesse C.N."/>
            <person name="Kosti I."/>
            <person name="LaButti K."/>
            <person name="Lindquist E.A."/>
            <person name="Lucas S."/>
            <person name="Salamov A.A."/>
            <person name="Bradshaw R.E."/>
            <person name="Ciuffetti L."/>
            <person name="Hamelin R.C."/>
            <person name="Kema G.H.J."/>
            <person name="Lawrence C."/>
            <person name="Scott J.A."/>
            <person name="Spatafora J.W."/>
            <person name="Turgeon B.G."/>
            <person name="de Wit P.J.G.M."/>
            <person name="Zhong S."/>
            <person name="Goodwin S.B."/>
            <person name="Grigoriev I.V."/>
        </authorList>
    </citation>
    <scope>NUCLEOTIDE SEQUENCE [LARGE SCALE GENOMIC DNA]</scope>
    <source>
        <strain evidence="2 3">UAMH 10762</strain>
    </source>
</reference>
<dbReference type="OrthoDB" id="3548913at2759"/>
<dbReference type="OMA" id="KMWTITA"/>
<dbReference type="GeneID" id="19110373"/>
<dbReference type="EMBL" id="KB445559">
    <property type="protein sequence ID" value="EMC93811.1"/>
    <property type="molecule type" value="Genomic_DNA"/>
</dbReference>
<accession>M2MBD4</accession>
<dbReference type="KEGG" id="bcom:BAUCODRAFT_26074"/>
<gene>
    <name evidence="2" type="ORF">BAUCODRAFT_26074</name>
</gene>